<sequence length="155" mass="17493">MSWVQKIDAWQNKHHPVLYDYGRILLGLFILYKGLMFISDTSGLAQILENSQFRFVAFGLAHYVAFAHLVGGILIAIGLITRVAIAFQIPILIGAIFFSTPGQGFFSNETQLVISIITLIALIFYFIGGSGYYSVDHRFEANERRLHEDNRHAMP</sequence>
<dbReference type="InterPro" id="IPR032808">
    <property type="entry name" value="DoxX"/>
</dbReference>
<evidence type="ECO:0000256" key="3">
    <source>
        <dbReference type="ARBA" id="ARBA00022475"/>
    </source>
</evidence>
<evidence type="ECO:0000256" key="6">
    <source>
        <dbReference type="ARBA" id="ARBA00023136"/>
    </source>
</evidence>
<dbReference type="OrthoDB" id="680764at2"/>
<evidence type="ECO:0000313" key="9">
    <source>
        <dbReference type="Proteomes" id="UP000036458"/>
    </source>
</evidence>
<keyword evidence="5 7" id="KW-1133">Transmembrane helix</keyword>
<protein>
    <submittedName>
        <fullName evidence="8">DoxX family protein</fullName>
    </submittedName>
</protein>
<feature type="transmembrane region" description="Helical" evidence="7">
    <location>
        <begin position="112"/>
        <end position="135"/>
    </location>
</feature>
<evidence type="ECO:0000313" key="8">
    <source>
        <dbReference type="EMBL" id="AKQ45233.1"/>
    </source>
</evidence>
<keyword evidence="4 7" id="KW-0812">Transmembrane</keyword>
<keyword evidence="9" id="KW-1185">Reference proteome</keyword>
<dbReference type="PANTHER" id="PTHR33452:SF1">
    <property type="entry name" value="INNER MEMBRANE PROTEIN YPHA-RELATED"/>
    <property type="match status" value="1"/>
</dbReference>
<dbReference type="Proteomes" id="UP000036458">
    <property type="component" value="Chromosome"/>
</dbReference>
<dbReference type="PATRIC" id="fig|1379910.4.peg.1229"/>
<dbReference type="EMBL" id="CP010777">
    <property type="protein sequence ID" value="AKQ45233.1"/>
    <property type="molecule type" value="Genomic_DNA"/>
</dbReference>
<evidence type="ECO:0000256" key="4">
    <source>
        <dbReference type="ARBA" id="ARBA00022692"/>
    </source>
</evidence>
<proteinExistence type="inferred from homology"/>
<keyword evidence="6 7" id="KW-0472">Membrane</keyword>
<evidence type="ECO:0000256" key="5">
    <source>
        <dbReference type="ARBA" id="ARBA00022989"/>
    </source>
</evidence>
<accession>A0A0H4VIL2</accession>
<dbReference type="GO" id="GO:0005886">
    <property type="term" value="C:plasma membrane"/>
    <property type="evidence" value="ECO:0007669"/>
    <property type="project" value="UniProtKB-SubCell"/>
</dbReference>
<gene>
    <name evidence="8" type="ORF">TH63_05635</name>
</gene>
<evidence type="ECO:0000256" key="1">
    <source>
        <dbReference type="ARBA" id="ARBA00004651"/>
    </source>
</evidence>
<feature type="transmembrane region" description="Helical" evidence="7">
    <location>
        <begin position="87"/>
        <end position="106"/>
    </location>
</feature>
<name>A0A0H4VIL2_9BACT</name>
<comment type="subcellular location">
    <subcellularLocation>
        <location evidence="1">Cell membrane</location>
        <topology evidence="1">Multi-pass membrane protein</topology>
    </subcellularLocation>
</comment>
<organism evidence="8 9">
    <name type="scientific">Rufibacter radiotolerans</name>
    <dbReference type="NCBI Taxonomy" id="1379910"/>
    <lineage>
        <taxon>Bacteria</taxon>
        <taxon>Pseudomonadati</taxon>
        <taxon>Bacteroidota</taxon>
        <taxon>Cytophagia</taxon>
        <taxon>Cytophagales</taxon>
        <taxon>Hymenobacteraceae</taxon>
        <taxon>Rufibacter</taxon>
    </lineage>
</organism>
<dbReference type="RefSeq" id="WP_048920091.1">
    <property type="nucleotide sequence ID" value="NZ_CP010777.1"/>
</dbReference>
<feature type="transmembrane region" description="Helical" evidence="7">
    <location>
        <begin position="21"/>
        <end position="39"/>
    </location>
</feature>
<dbReference type="InterPro" id="IPR051907">
    <property type="entry name" value="DoxX-like_oxidoreductase"/>
</dbReference>
<dbReference type="STRING" id="1379910.TH63_05635"/>
<evidence type="ECO:0000256" key="2">
    <source>
        <dbReference type="ARBA" id="ARBA00006679"/>
    </source>
</evidence>
<dbReference type="PANTHER" id="PTHR33452">
    <property type="entry name" value="OXIDOREDUCTASE CATD-RELATED"/>
    <property type="match status" value="1"/>
</dbReference>
<keyword evidence="3" id="KW-1003">Cell membrane</keyword>
<evidence type="ECO:0000256" key="7">
    <source>
        <dbReference type="SAM" id="Phobius"/>
    </source>
</evidence>
<dbReference type="Pfam" id="PF07681">
    <property type="entry name" value="DoxX"/>
    <property type="match status" value="1"/>
</dbReference>
<feature type="transmembrane region" description="Helical" evidence="7">
    <location>
        <begin position="59"/>
        <end position="80"/>
    </location>
</feature>
<dbReference type="KEGG" id="ruf:TH63_05635"/>
<reference evidence="8 9" key="1">
    <citation type="submission" date="2015-01" db="EMBL/GenBank/DDBJ databases">
        <title>Rufibacter sp./DG31D/ whole genome sequencing.</title>
        <authorList>
            <person name="Kim M.K."/>
            <person name="Srinivasan S."/>
            <person name="Lee J.-J."/>
        </authorList>
    </citation>
    <scope>NUCLEOTIDE SEQUENCE [LARGE SCALE GENOMIC DNA]</scope>
    <source>
        <strain evidence="8 9">DG31D</strain>
    </source>
</reference>
<dbReference type="AlphaFoldDB" id="A0A0H4VIL2"/>
<comment type="similarity">
    <text evidence="2">Belongs to the DoxX family.</text>
</comment>